<name>A0A1D1V7A6_RAMVA</name>
<comment type="caution">
    <text evidence="2">The sequence shown here is derived from an EMBL/GenBank/DDBJ whole genome shotgun (WGS) entry which is preliminary data.</text>
</comment>
<evidence type="ECO:0000313" key="3">
    <source>
        <dbReference type="Proteomes" id="UP000186922"/>
    </source>
</evidence>
<evidence type="ECO:0000313" key="2">
    <source>
        <dbReference type="EMBL" id="GAU95942.1"/>
    </source>
</evidence>
<protein>
    <submittedName>
        <fullName evidence="2">Uncharacterized protein</fullName>
    </submittedName>
</protein>
<gene>
    <name evidence="2" type="primary">RvY_07459-1</name>
    <name evidence="2" type="synonym">RvY_07459.1</name>
    <name evidence="2" type="ORF">RvY_07459</name>
</gene>
<dbReference type="EMBL" id="BDGG01000003">
    <property type="protein sequence ID" value="GAU95942.1"/>
    <property type="molecule type" value="Genomic_DNA"/>
</dbReference>
<accession>A0A1D1V7A6</accession>
<dbReference type="AlphaFoldDB" id="A0A1D1V7A6"/>
<dbReference type="Proteomes" id="UP000186922">
    <property type="component" value="Unassembled WGS sequence"/>
</dbReference>
<evidence type="ECO:0000256" key="1">
    <source>
        <dbReference type="SAM" id="MobiDB-lite"/>
    </source>
</evidence>
<sequence length="59" mass="7041">MNKPSAGEESEKEIRKGAMDRPFMRRNDELLAKMEDTWSAAKRQLDFLINDKEQREKDR</sequence>
<feature type="compositionally biased region" description="Basic and acidic residues" evidence="1">
    <location>
        <begin position="12"/>
        <end position="21"/>
    </location>
</feature>
<keyword evidence="3" id="KW-1185">Reference proteome</keyword>
<feature type="region of interest" description="Disordered" evidence="1">
    <location>
        <begin position="1"/>
        <end position="21"/>
    </location>
</feature>
<organism evidence="2 3">
    <name type="scientific">Ramazzottius varieornatus</name>
    <name type="common">Water bear</name>
    <name type="synonym">Tardigrade</name>
    <dbReference type="NCBI Taxonomy" id="947166"/>
    <lineage>
        <taxon>Eukaryota</taxon>
        <taxon>Metazoa</taxon>
        <taxon>Ecdysozoa</taxon>
        <taxon>Tardigrada</taxon>
        <taxon>Eutardigrada</taxon>
        <taxon>Parachela</taxon>
        <taxon>Hypsibioidea</taxon>
        <taxon>Ramazzottiidae</taxon>
        <taxon>Ramazzottius</taxon>
    </lineage>
</organism>
<reference evidence="2 3" key="1">
    <citation type="journal article" date="2016" name="Nat. Commun.">
        <title>Extremotolerant tardigrade genome and improved radiotolerance of human cultured cells by tardigrade-unique protein.</title>
        <authorList>
            <person name="Hashimoto T."/>
            <person name="Horikawa D.D."/>
            <person name="Saito Y."/>
            <person name="Kuwahara H."/>
            <person name="Kozuka-Hata H."/>
            <person name="Shin-I T."/>
            <person name="Minakuchi Y."/>
            <person name="Ohishi K."/>
            <person name="Motoyama A."/>
            <person name="Aizu T."/>
            <person name="Enomoto A."/>
            <person name="Kondo K."/>
            <person name="Tanaka S."/>
            <person name="Hara Y."/>
            <person name="Koshikawa S."/>
            <person name="Sagara H."/>
            <person name="Miura T."/>
            <person name="Yokobori S."/>
            <person name="Miyagawa K."/>
            <person name="Suzuki Y."/>
            <person name="Kubo T."/>
            <person name="Oyama M."/>
            <person name="Kohara Y."/>
            <person name="Fujiyama A."/>
            <person name="Arakawa K."/>
            <person name="Katayama T."/>
            <person name="Toyoda A."/>
            <person name="Kunieda T."/>
        </authorList>
    </citation>
    <scope>NUCLEOTIDE SEQUENCE [LARGE SCALE GENOMIC DNA]</scope>
    <source>
        <strain evidence="2 3">YOKOZUNA-1</strain>
    </source>
</reference>
<proteinExistence type="predicted"/>